<evidence type="ECO:0000256" key="13">
    <source>
        <dbReference type="ARBA" id="ARBA00025729"/>
    </source>
</evidence>
<evidence type="ECO:0000256" key="8">
    <source>
        <dbReference type="ARBA" id="ARBA00023002"/>
    </source>
</evidence>
<dbReference type="Proteomes" id="UP000681722">
    <property type="component" value="Unassembled WGS sequence"/>
</dbReference>
<evidence type="ECO:0000256" key="2">
    <source>
        <dbReference type="ARBA" id="ARBA00004370"/>
    </source>
</evidence>
<dbReference type="PROSITE" id="PS51296">
    <property type="entry name" value="RIESKE"/>
    <property type="match status" value="1"/>
</dbReference>
<dbReference type="InterPro" id="IPR036922">
    <property type="entry name" value="Rieske_2Fe-2S_sf"/>
</dbReference>
<dbReference type="EMBL" id="CAJNOQ010006711">
    <property type="protein sequence ID" value="CAF1144952.1"/>
    <property type="molecule type" value="Genomic_DNA"/>
</dbReference>
<dbReference type="GO" id="GO:0008203">
    <property type="term" value="P:cholesterol metabolic process"/>
    <property type="evidence" value="ECO:0007669"/>
    <property type="project" value="InterPro"/>
</dbReference>
<keyword evidence="6" id="KW-0479">Metal-binding</keyword>
<dbReference type="CDD" id="cd03469">
    <property type="entry name" value="Rieske_RO_Alpha_N"/>
    <property type="match status" value="1"/>
</dbReference>
<comment type="pathway">
    <text evidence="12">Steroid hormone biosynthesis; dafachronic acid biosynthesis.</text>
</comment>
<dbReference type="Pfam" id="PF00355">
    <property type="entry name" value="Rieske"/>
    <property type="match status" value="1"/>
</dbReference>
<keyword evidence="10" id="KW-0411">Iron-sulfur</keyword>
<dbReference type="GO" id="GO:0016020">
    <property type="term" value="C:membrane"/>
    <property type="evidence" value="ECO:0007669"/>
    <property type="project" value="UniProtKB-SubCell"/>
</dbReference>
<dbReference type="GO" id="GO:0051537">
    <property type="term" value="F:2 iron, 2 sulfur cluster binding"/>
    <property type="evidence" value="ECO:0007669"/>
    <property type="project" value="UniProtKB-KW"/>
</dbReference>
<sequence>MMLFELLPLFLQINALWIVLILVSILVISLIFNFILFKWRSSVLRIYSGKKRRVDRHLTYPRQYPCSWYRICDSDEVNKGQVKHICALGQEMVAFRGEDGVACVLDAFCIHMGANLGYGGTVVGNCIQCPFHLWEFGTNGVCTKIPYSDKIPPNANIFAYPCVEKYGMIMIWYHPNREPPHYDAISVNDIDDNTNTFVARGKYKYPNIKMHLQEFAENSADSQHFGPLHGTMIIPWTEILIPFIKIDHTASFALGYEKHIAYFYDTAMLKIFGEKYPKTKVDASIKFYGPGGITLFQFDGEFGRLYLFHCHTPTDYTCLDVEFLAFIEKKIPRLLSWYIIGNWIAQWKRDIVVWENKVYKRAPFLVKTDGPIMKMRRWYKEFYVQKEEAFDW</sequence>
<comment type="caution">
    <text evidence="20">The sequence shown here is derived from an EMBL/GenBank/DDBJ whole genome shotgun (WGS) entry which is preliminary data.</text>
</comment>
<comment type="cofactor">
    <cofactor evidence="1">
        <name>Fe cation</name>
        <dbReference type="ChEBI" id="CHEBI:24875"/>
    </cofactor>
</comment>
<evidence type="ECO:0000256" key="6">
    <source>
        <dbReference type="ARBA" id="ARBA00022723"/>
    </source>
</evidence>
<keyword evidence="7 17" id="KW-1133">Transmembrane helix</keyword>
<evidence type="ECO:0000256" key="12">
    <source>
        <dbReference type="ARBA" id="ARBA00025712"/>
    </source>
</evidence>
<dbReference type="PANTHER" id="PTHR21266:SF32">
    <property type="entry name" value="CHOLESTEROL 7-DESATURASE NVD"/>
    <property type="match status" value="1"/>
</dbReference>
<dbReference type="UniPathway" id="UPA01020"/>
<dbReference type="InterPro" id="IPR050584">
    <property type="entry name" value="Cholesterol_7-desaturase"/>
</dbReference>
<comment type="catalytic activity">
    <reaction evidence="16">
        <text>cholesterol + NADPH + O2 + H(+) = 7-dehydrocholesterol + NADP(+) + 2 H2O</text>
        <dbReference type="Rhea" id="RHEA:45024"/>
        <dbReference type="ChEBI" id="CHEBI:15377"/>
        <dbReference type="ChEBI" id="CHEBI:15378"/>
        <dbReference type="ChEBI" id="CHEBI:15379"/>
        <dbReference type="ChEBI" id="CHEBI:16113"/>
        <dbReference type="ChEBI" id="CHEBI:17759"/>
        <dbReference type="ChEBI" id="CHEBI:57783"/>
        <dbReference type="ChEBI" id="CHEBI:58349"/>
        <dbReference type="EC" id="1.14.19.21"/>
    </reaction>
    <physiologicalReaction direction="left-to-right" evidence="16">
        <dbReference type="Rhea" id="RHEA:45025"/>
    </physiologicalReaction>
</comment>
<reference evidence="20" key="1">
    <citation type="submission" date="2021-02" db="EMBL/GenBank/DDBJ databases">
        <authorList>
            <person name="Nowell W R."/>
        </authorList>
    </citation>
    <scope>NUCLEOTIDE SEQUENCE</scope>
</reference>
<dbReference type="PANTHER" id="PTHR21266">
    <property type="entry name" value="IRON-SULFUR DOMAIN CONTAINING PROTEIN"/>
    <property type="match status" value="1"/>
</dbReference>
<dbReference type="Proteomes" id="UP000663829">
    <property type="component" value="Unassembled WGS sequence"/>
</dbReference>
<evidence type="ECO:0000256" key="16">
    <source>
        <dbReference type="ARBA" id="ARBA00049548"/>
    </source>
</evidence>
<feature type="domain" description="Rieske" evidence="18">
    <location>
        <begin position="68"/>
        <end position="171"/>
    </location>
</feature>
<keyword evidence="23" id="KW-1185">Reference proteome</keyword>
<evidence type="ECO:0000259" key="18">
    <source>
        <dbReference type="PROSITE" id="PS51296"/>
    </source>
</evidence>
<evidence type="ECO:0000313" key="20">
    <source>
        <dbReference type="EMBL" id="CAF1144952.1"/>
    </source>
</evidence>
<dbReference type="Gene3D" id="3.90.380.10">
    <property type="entry name" value="Naphthalene 1,2-dioxygenase Alpha Subunit, Chain A, domain 1"/>
    <property type="match status" value="1"/>
</dbReference>
<feature type="transmembrane region" description="Helical" evidence="17">
    <location>
        <begin position="15"/>
        <end position="37"/>
    </location>
</feature>
<dbReference type="Gene3D" id="2.102.10.10">
    <property type="entry name" value="Rieske [2Fe-2S] iron-sulphur domain"/>
    <property type="match status" value="1"/>
</dbReference>
<keyword evidence="11 17" id="KW-0472">Membrane</keyword>
<dbReference type="GO" id="GO:0170056">
    <property type="term" value="F:cholesterol 7-desaturase [NAD(P)H] activity"/>
    <property type="evidence" value="ECO:0007669"/>
    <property type="project" value="UniProtKB-EC"/>
</dbReference>
<evidence type="ECO:0000256" key="3">
    <source>
        <dbReference type="ARBA" id="ARBA00004972"/>
    </source>
</evidence>
<dbReference type="Proteomes" id="UP000677228">
    <property type="component" value="Unassembled WGS sequence"/>
</dbReference>
<evidence type="ECO:0000256" key="10">
    <source>
        <dbReference type="ARBA" id="ARBA00023014"/>
    </source>
</evidence>
<evidence type="ECO:0000256" key="1">
    <source>
        <dbReference type="ARBA" id="ARBA00001962"/>
    </source>
</evidence>
<proteinExistence type="inferred from homology"/>
<dbReference type="GO" id="GO:0005737">
    <property type="term" value="C:cytoplasm"/>
    <property type="evidence" value="ECO:0007669"/>
    <property type="project" value="TreeGrafter"/>
</dbReference>
<dbReference type="InterPro" id="IPR017941">
    <property type="entry name" value="Rieske_2Fe-2S"/>
</dbReference>
<evidence type="ECO:0000256" key="7">
    <source>
        <dbReference type="ARBA" id="ARBA00022989"/>
    </source>
</evidence>
<keyword evidence="8" id="KW-0560">Oxidoreductase</keyword>
<evidence type="ECO:0000313" key="21">
    <source>
        <dbReference type="EMBL" id="CAF3527820.1"/>
    </source>
</evidence>
<evidence type="ECO:0000256" key="4">
    <source>
        <dbReference type="ARBA" id="ARBA00022692"/>
    </source>
</evidence>
<gene>
    <name evidence="20" type="ORF">GPM918_LOCUS20880</name>
    <name evidence="19" type="ORF">OVA965_LOCUS1918</name>
    <name evidence="22" type="ORF">SRO942_LOCUS20877</name>
    <name evidence="21" type="ORF">TMI583_LOCUS1918</name>
</gene>
<dbReference type="EMBL" id="CAJOBA010000383">
    <property type="protein sequence ID" value="CAF3527820.1"/>
    <property type="molecule type" value="Genomic_DNA"/>
</dbReference>
<comment type="catalytic activity">
    <reaction evidence="15">
        <text>cholesterol + NADH + O2 + H(+) = 7-dehydrocholesterol + NAD(+) + 2 H2O</text>
        <dbReference type="Rhea" id="RHEA:51644"/>
        <dbReference type="ChEBI" id="CHEBI:15377"/>
        <dbReference type="ChEBI" id="CHEBI:15378"/>
        <dbReference type="ChEBI" id="CHEBI:15379"/>
        <dbReference type="ChEBI" id="CHEBI:16113"/>
        <dbReference type="ChEBI" id="CHEBI:17759"/>
        <dbReference type="ChEBI" id="CHEBI:57540"/>
        <dbReference type="ChEBI" id="CHEBI:57945"/>
        <dbReference type="EC" id="1.14.19.21"/>
    </reaction>
    <physiologicalReaction direction="left-to-right" evidence="15">
        <dbReference type="Rhea" id="RHEA:51645"/>
    </physiologicalReaction>
</comment>
<comment type="subcellular location">
    <subcellularLocation>
        <location evidence="2">Membrane</location>
    </subcellularLocation>
</comment>
<keyword evidence="4 17" id="KW-0812">Transmembrane</keyword>
<accession>A0A814S9B3</accession>
<dbReference type="EC" id="1.14.19.21" evidence="14"/>
<evidence type="ECO:0000313" key="23">
    <source>
        <dbReference type="Proteomes" id="UP000663829"/>
    </source>
</evidence>
<organism evidence="20 23">
    <name type="scientific">Didymodactylos carnosus</name>
    <dbReference type="NCBI Taxonomy" id="1234261"/>
    <lineage>
        <taxon>Eukaryota</taxon>
        <taxon>Metazoa</taxon>
        <taxon>Spiralia</taxon>
        <taxon>Gnathifera</taxon>
        <taxon>Rotifera</taxon>
        <taxon>Eurotatoria</taxon>
        <taxon>Bdelloidea</taxon>
        <taxon>Philodinida</taxon>
        <taxon>Philodinidae</taxon>
        <taxon>Didymodactylos</taxon>
    </lineage>
</organism>
<dbReference type="EMBL" id="CAJNOK010000383">
    <property type="protein sequence ID" value="CAF0749375.1"/>
    <property type="molecule type" value="Genomic_DNA"/>
</dbReference>
<dbReference type="SUPFAM" id="SSF50022">
    <property type="entry name" value="ISP domain"/>
    <property type="match status" value="1"/>
</dbReference>
<protein>
    <recommendedName>
        <fullName evidence="14">cholesterol 7-desaturase</fullName>
        <ecNumber evidence="14">1.14.19.21</ecNumber>
    </recommendedName>
</protein>
<keyword evidence="5" id="KW-0001">2Fe-2S</keyword>
<keyword evidence="9" id="KW-0408">Iron</keyword>
<evidence type="ECO:0000256" key="11">
    <source>
        <dbReference type="ARBA" id="ARBA00023136"/>
    </source>
</evidence>
<name>A0A814S9B3_9BILA</name>
<dbReference type="GO" id="GO:0046872">
    <property type="term" value="F:metal ion binding"/>
    <property type="evidence" value="ECO:0007669"/>
    <property type="project" value="UniProtKB-KW"/>
</dbReference>
<dbReference type="OrthoDB" id="426882at2759"/>
<dbReference type="SUPFAM" id="SSF55961">
    <property type="entry name" value="Bet v1-like"/>
    <property type="match status" value="1"/>
</dbReference>
<evidence type="ECO:0000256" key="17">
    <source>
        <dbReference type="SAM" id="Phobius"/>
    </source>
</evidence>
<evidence type="ECO:0000313" key="22">
    <source>
        <dbReference type="EMBL" id="CAF3908578.1"/>
    </source>
</evidence>
<dbReference type="EMBL" id="CAJOBC010006711">
    <property type="protein sequence ID" value="CAF3908578.1"/>
    <property type="molecule type" value="Genomic_DNA"/>
</dbReference>
<evidence type="ECO:0000256" key="9">
    <source>
        <dbReference type="ARBA" id="ARBA00023004"/>
    </source>
</evidence>
<evidence type="ECO:0000256" key="14">
    <source>
        <dbReference type="ARBA" id="ARBA00026095"/>
    </source>
</evidence>
<dbReference type="Proteomes" id="UP000682733">
    <property type="component" value="Unassembled WGS sequence"/>
</dbReference>
<evidence type="ECO:0000256" key="15">
    <source>
        <dbReference type="ARBA" id="ARBA00047853"/>
    </source>
</evidence>
<dbReference type="AlphaFoldDB" id="A0A814S9B3"/>
<dbReference type="InterPro" id="IPR045605">
    <property type="entry name" value="KshA-like_C"/>
</dbReference>
<dbReference type="Pfam" id="PF19298">
    <property type="entry name" value="KshA_C"/>
    <property type="match status" value="1"/>
</dbReference>
<evidence type="ECO:0000256" key="5">
    <source>
        <dbReference type="ARBA" id="ARBA00022714"/>
    </source>
</evidence>
<comment type="similarity">
    <text evidence="13">Belongs to the cholesterol 7-desaturase family.</text>
</comment>
<evidence type="ECO:0000313" key="19">
    <source>
        <dbReference type="EMBL" id="CAF0749375.1"/>
    </source>
</evidence>
<comment type="pathway">
    <text evidence="3">Hormone biosynthesis.</text>
</comment>